<dbReference type="Gene3D" id="3.40.50.300">
    <property type="entry name" value="P-loop containing nucleotide triphosphate hydrolases"/>
    <property type="match status" value="1"/>
</dbReference>
<keyword evidence="9" id="KW-0378">Hydrolase</keyword>
<name>A0A8K0DAT9_IGNLU</name>
<dbReference type="PANTHER" id="PTHR18867">
    <property type="entry name" value="RAD50"/>
    <property type="match status" value="1"/>
</dbReference>
<keyword evidence="13 19" id="KW-0175">Coiled coil</keyword>
<dbReference type="GO" id="GO:0000794">
    <property type="term" value="C:condensed nuclear chromosome"/>
    <property type="evidence" value="ECO:0007669"/>
    <property type="project" value="TreeGrafter"/>
</dbReference>
<dbReference type="InterPro" id="IPR013134">
    <property type="entry name" value="Zn_hook_RAD50"/>
</dbReference>
<evidence type="ECO:0000256" key="2">
    <source>
        <dbReference type="ARBA" id="ARBA00004123"/>
    </source>
</evidence>
<evidence type="ECO:0000256" key="16">
    <source>
        <dbReference type="ARBA" id="ARBA00023254"/>
    </source>
</evidence>
<feature type="coiled-coil region" evidence="19">
    <location>
        <begin position="579"/>
        <end position="634"/>
    </location>
</feature>
<comment type="catalytic activity">
    <reaction evidence="17">
        <text>ATP + H2O = ADP + phosphate + H(+)</text>
        <dbReference type="Rhea" id="RHEA:13065"/>
        <dbReference type="ChEBI" id="CHEBI:15377"/>
        <dbReference type="ChEBI" id="CHEBI:15378"/>
        <dbReference type="ChEBI" id="CHEBI:30616"/>
        <dbReference type="ChEBI" id="CHEBI:43474"/>
        <dbReference type="ChEBI" id="CHEBI:456216"/>
    </reaction>
</comment>
<dbReference type="InterPro" id="IPR027417">
    <property type="entry name" value="P-loop_NTPase"/>
</dbReference>
<dbReference type="GO" id="GO:0005524">
    <property type="term" value="F:ATP binding"/>
    <property type="evidence" value="ECO:0007669"/>
    <property type="project" value="UniProtKB-KW"/>
</dbReference>
<dbReference type="GO" id="GO:0016887">
    <property type="term" value="F:ATP hydrolysis activity"/>
    <property type="evidence" value="ECO:0007669"/>
    <property type="project" value="InterPro"/>
</dbReference>
<evidence type="ECO:0000256" key="17">
    <source>
        <dbReference type="ARBA" id="ARBA00049360"/>
    </source>
</evidence>
<feature type="domain" description="Zinc-hook" evidence="20">
    <location>
        <begin position="641"/>
        <end position="740"/>
    </location>
</feature>
<dbReference type="PROSITE" id="PS51131">
    <property type="entry name" value="ZN_HOOK"/>
    <property type="match status" value="1"/>
</dbReference>
<protein>
    <recommendedName>
        <fullName evidence="20">Zinc-hook domain-containing protein</fullName>
    </recommendedName>
</protein>
<dbReference type="GO" id="GO:0006302">
    <property type="term" value="P:double-strand break repair"/>
    <property type="evidence" value="ECO:0007669"/>
    <property type="project" value="InterPro"/>
</dbReference>
<dbReference type="GO" id="GO:0007004">
    <property type="term" value="P:telomere maintenance via telomerase"/>
    <property type="evidence" value="ECO:0007669"/>
    <property type="project" value="TreeGrafter"/>
</dbReference>
<feature type="binding site" evidence="18">
    <location>
        <position position="689"/>
    </location>
    <ligand>
        <name>Zn(2+)</name>
        <dbReference type="ChEBI" id="CHEBI:29105"/>
    </ligand>
</feature>
<evidence type="ECO:0000313" key="21">
    <source>
        <dbReference type="EMBL" id="KAF2902765.1"/>
    </source>
</evidence>
<dbReference type="GO" id="GO:0051880">
    <property type="term" value="F:G-quadruplex DNA binding"/>
    <property type="evidence" value="ECO:0007669"/>
    <property type="project" value="TreeGrafter"/>
</dbReference>
<feature type="non-terminal residue" evidence="21">
    <location>
        <position position="824"/>
    </location>
</feature>
<dbReference type="AlphaFoldDB" id="A0A8K0DAT9"/>
<evidence type="ECO:0000256" key="7">
    <source>
        <dbReference type="ARBA" id="ARBA00022741"/>
    </source>
</evidence>
<dbReference type="PANTHER" id="PTHR18867:SF12">
    <property type="entry name" value="DNA REPAIR PROTEIN RAD50"/>
    <property type="match status" value="1"/>
</dbReference>
<evidence type="ECO:0000256" key="10">
    <source>
        <dbReference type="ARBA" id="ARBA00022833"/>
    </source>
</evidence>
<proteinExistence type="inferred from homology"/>
<evidence type="ECO:0000256" key="14">
    <source>
        <dbReference type="ARBA" id="ARBA00023204"/>
    </source>
</evidence>
<dbReference type="Pfam" id="PF13476">
    <property type="entry name" value="AAA_23"/>
    <property type="match status" value="1"/>
</dbReference>
<keyword evidence="11" id="KW-0067">ATP-binding</keyword>
<evidence type="ECO:0000256" key="9">
    <source>
        <dbReference type="ARBA" id="ARBA00022801"/>
    </source>
</evidence>
<keyword evidence="7" id="KW-0547">Nucleotide-binding</keyword>
<organism evidence="21 22">
    <name type="scientific">Ignelater luminosus</name>
    <name type="common">Cucubano</name>
    <name type="synonym">Pyrophorus luminosus</name>
    <dbReference type="NCBI Taxonomy" id="2038154"/>
    <lineage>
        <taxon>Eukaryota</taxon>
        <taxon>Metazoa</taxon>
        <taxon>Ecdysozoa</taxon>
        <taxon>Arthropoda</taxon>
        <taxon>Hexapoda</taxon>
        <taxon>Insecta</taxon>
        <taxon>Pterygota</taxon>
        <taxon>Neoptera</taxon>
        <taxon>Endopterygota</taxon>
        <taxon>Coleoptera</taxon>
        <taxon>Polyphaga</taxon>
        <taxon>Elateriformia</taxon>
        <taxon>Elateroidea</taxon>
        <taxon>Elateridae</taxon>
        <taxon>Agrypninae</taxon>
        <taxon>Pyrophorini</taxon>
        <taxon>Ignelater</taxon>
    </lineage>
</organism>
<evidence type="ECO:0000256" key="12">
    <source>
        <dbReference type="ARBA" id="ARBA00022842"/>
    </source>
</evidence>
<accession>A0A8K0DAT9</accession>
<dbReference type="GO" id="GO:0003691">
    <property type="term" value="F:double-stranded telomeric DNA binding"/>
    <property type="evidence" value="ECO:0007669"/>
    <property type="project" value="TreeGrafter"/>
</dbReference>
<feature type="coiled-coil region" evidence="19">
    <location>
        <begin position="718"/>
        <end position="821"/>
    </location>
</feature>
<reference evidence="21" key="1">
    <citation type="submission" date="2019-08" db="EMBL/GenBank/DDBJ databases">
        <title>The genome of the North American firefly Photinus pyralis.</title>
        <authorList>
            <consortium name="Photinus pyralis genome working group"/>
            <person name="Fallon T.R."/>
            <person name="Sander Lower S.E."/>
            <person name="Weng J.-K."/>
        </authorList>
    </citation>
    <scope>NUCLEOTIDE SEQUENCE</scope>
    <source>
        <strain evidence="21">TRF0915ILg1</strain>
        <tissue evidence="21">Whole body</tissue>
    </source>
</reference>
<sequence length="824" mass="94895">MATIDKMMLLGIRNFGPNEKDVQTVKFSSPLTLFLGENGCGKTTLIEALKFACSGDLPGGTKSGQGFVHDPRLNSMSSTKGQVRLRFANARGNKFIVVKSVQVINKGVTSSFKRLDTTLQRINADGTQQAISSRCADVDTEVCDILGVSKAILNNVIFCHQEDAAWPLDEAKKLKEKFDEIFGATEYNKCIDTIRKTIREQGLKNKDLQAKTMLLKQTAQTVEKTRAQLQEKKEKLAHHEDVIKEKENKLTPITTRLQEICDLEINLSKLQQQYTEKETIKKSLIQQQEDILKNISVEYSGSDQDLQKEIASFESNREKTEEKRKDLEEKKKNKEMIKNQTYKLIEKSQTTMGRLQNEKKLNQNNIAERNDLIKKLSKDLNVLVAAEFETNDMVLIAVNTVNTAIETSRTSLEKLTLEFDKEESQLQEAINKCRDNLSKTNHSIESKNQEIREMKGKTRDINSQLRELDYSDEQLKSLQTKISRIDGDLTNLKSSFNVEDASKTIQDDKQKLREYEQKLEVLEREYKILQQNSITEAELETQKHEIVKRESEIHKLKNSHFETFNKIFGDEIPEPGFIKNNVESEKQRNNSKINDINNKIVSKQRETTTLETKCKLQKEKLQTYQKEFQENERKVFELCQGKSFDVMSNELYQTIEKLQKSKGQYSSGKIMYEKFLQEFQGEKPCCPVCQTDFMNKQGAVNQIVSTIRSKIQGIPQELKKIEEQLKMKQEQHSQVLQLKPISDRIEELNTNLIPKARSDLNELDNLYERTSSELANYKEELIKPQSIMDACNKVIGDATLMDQHQVEINRSKRKIIDLEAQLVQ</sequence>
<evidence type="ECO:0000313" key="22">
    <source>
        <dbReference type="Proteomes" id="UP000801492"/>
    </source>
</evidence>
<keyword evidence="15" id="KW-0539">Nucleus</keyword>
<dbReference type="SUPFAM" id="SSF52540">
    <property type="entry name" value="P-loop containing nucleoside triphosphate hydrolases"/>
    <property type="match status" value="1"/>
</dbReference>
<keyword evidence="5" id="KW-0158">Chromosome</keyword>
<gene>
    <name evidence="21" type="ORF">ILUMI_03430</name>
</gene>
<evidence type="ECO:0000256" key="13">
    <source>
        <dbReference type="ARBA" id="ARBA00023054"/>
    </source>
</evidence>
<dbReference type="OrthoDB" id="18797at2759"/>
<dbReference type="Proteomes" id="UP000801492">
    <property type="component" value="Unassembled WGS sequence"/>
</dbReference>
<evidence type="ECO:0000259" key="20">
    <source>
        <dbReference type="PROSITE" id="PS51131"/>
    </source>
</evidence>
<dbReference type="InterPro" id="IPR038729">
    <property type="entry name" value="Rad50/SbcC_AAA"/>
</dbReference>
<evidence type="ECO:0000256" key="19">
    <source>
        <dbReference type="SAM" id="Coils"/>
    </source>
</evidence>
<dbReference type="SUPFAM" id="SSF75712">
    <property type="entry name" value="Rad50 coiled-coil Zn hook"/>
    <property type="match status" value="1"/>
</dbReference>
<dbReference type="GO" id="GO:0000722">
    <property type="term" value="P:telomere maintenance via recombination"/>
    <property type="evidence" value="ECO:0007669"/>
    <property type="project" value="TreeGrafter"/>
</dbReference>
<evidence type="ECO:0000256" key="3">
    <source>
        <dbReference type="ARBA" id="ARBA00004286"/>
    </source>
</evidence>
<keyword evidence="16" id="KW-0469">Meiosis</keyword>
<dbReference type="GO" id="GO:0070192">
    <property type="term" value="P:chromosome organization involved in meiotic cell cycle"/>
    <property type="evidence" value="ECO:0007669"/>
    <property type="project" value="TreeGrafter"/>
</dbReference>
<evidence type="ECO:0000256" key="18">
    <source>
        <dbReference type="PROSITE-ProRule" id="PRU00471"/>
    </source>
</evidence>
<comment type="caution">
    <text evidence="21">The sequence shown here is derived from an EMBL/GenBank/DDBJ whole genome shotgun (WGS) entry which is preliminary data.</text>
</comment>
<keyword evidence="8" id="KW-0227">DNA damage</keyword>
<evidence type="ECO:0000256" key="6">
    <source>
        <dbReference type="ARBA" id="ARBA00022723"/>
    </source>
</evidence>
<feature type="coiled-coil region" evidence="19">
    <location>
        <begin position="215"/>
        <end position="340"/>
    </location>
</feature>
<keyword evidence="14" id="KW-0234">DNA repair</keyword>
<comment type="similarity">
    <text evidence="4">Belongs to the SMC family. RAD50 subfamily.</text>
</comment>
<keyword evidence="12" id="KW-0460">Magnesium</keyword>
<evidence type="ECO:0000256" key="8">
    <source>
        <dbReference type="ARBA" id="ARBA00022763"/>
    </source>
</evidence>
<dbReference type="GO" id="GO:0043047">
    <property type="term" value="F:single-stranded telomeric DNA binding"/>
    <property type="evidence" value="ECO:0007669"/>
    <property type="project" value="TreeGrafter"/>
</dbReference>
<feature type="coiled-coil region" evidence="19">
    <location>
        <begin position="498"/>
        <end position="532"/>
    </location>
</feature>
<evidence type="ECO:0000256" key="4">
    <source>
        <dbReference type="ARBA" id="ARBA00009439"/>
    </source>
</evidence>
<comment type="cofactor">
    <cofactor evidence="1">
        <name>Zn(2+)</name>
        <dbReference type="ChEBI" id="CHEBI:29105"/>
    </cofactor>
</comment>
<evidence type="ECO:0000256" key="15">
    <source>
        <dbReference type="ARBA" id="ARBA00023242"/>
    </source>
</evidence>
<keyword evidence="22" id="KW-1185">Reference proteome</keyword>
<dbReference type="GO" id="GO:0030870">
    <property type="term" value="C:Mre11 complex"/>
    <property type="evidence" value="ECO:0007669"/>
    <property type="project" value="TreeGrafter"/>
</dbReference>
<evidence type="ECO:0000256" key="1">
    <source>
        <dbReference type="ARBA" id="ARBA00001947"/>
    </source>
</evidence>
<comment type="subcellular location">
    <subcellularLocation>
        <location evidence="3">Chromosome</location>
    </subcellularLocation>
    <subcellularLocation>
        <location evidence="2">Nucleus</location>
    </subcellularLocation>
</comment>
<dbReference type="EMBL" id="VTPC01001193">
    <property type="protein sequence ID" value="KAF2902765.1"/>
    <property type="molecule type" value="Genomic_DNA"/>
</dbReference>
<evidence type="ECO:0000256" key="11">
    <source>
        <dbReference type="ARBA" id="ARBA00022840"/>
    </source>
</evidence>
<keyword evidence="6 18" id="KW-0479">Metal-binding</keyword>
<feature type="binding site" evidence="18">
    <location>
        <position position="686"/>
    </location>
    <ligand>
        <name>Zn(2+)</name>
        <dbReference type="ChEBI" id="CHEBI:29105"/>
    </ligand>
</feature>
<dbReference type="GO" id="GO:0046872">
    <property type="term" value="F:metal ion binding"/>
    <property type="evidence" value="ECO:0007669"/>
    <property type="project" value="UniProtKB-UniRule"/>
</dbReference>
<evidence type="ECO:0000256" key="5">
    <source>
        <dbReference type="ARBA" id="ARBA00022454"/>
    </source>
</evidence>
<keyword evidence="10 18" id="KW-0862">Zinc</keyword>